<dbReference type="PROSITE" id="PS50045">
    <property type="entry name" value="SIGMA54_INTERACT_4"/>
    <property type="match status" value="1"/>
</dbReference>
<dbReference type="SUPFAM" id="SSF52540">
    <property type="entry name" value="P-loop containing nucleoside triphosphate hydrolases"/>
    <property type="match status" value="1"/>
</dbReference>
<dbReference type="Pfam" id="PF25601">
    <property type="entry name" value="AAA_lid_14"/>
    <property type="match status" value="1"/>
</dbReference>
<proteinExistence type="predicted"/>
<evidence type="ECO:0000256" key="7">
    <source>
        <dbReference type="SAM" id="MobiDB-lite"/>
    </source>
</evidence>
<dbReference type="Pfam" id="PF00158">
    <property type="entry name" value="Sigma54_activat"/>
    <property type="match status" value="1"/>
</dbReference>
<dbReference type="InterPro" id="IPR025943">
    <property type="entry name" value="Sigma_54_int_dom_ATP-bd_2"/>
</dbReference>
<evidence type="ECO:0000313" key="10">
    <source>
        <dbReference type="EMBL" id="WMW64982.1"/>
    </source>
</evidence>
<evidence type="ECO:0000256" key="5">
    <source>
        <dbReference type="ARBA" id="ARBA00023163"/>
    </source>
</evidence>
<comment type="caution">
    <text evidence="6">Lacks conserved residue(s) required for the propagation of feature annotation.</text>
</comment>
<keyword evidence="5" id="KW-0804">Transcription</keyword>
<dbReference type="RefSeq" id="WP_309541026.1">
    <property type="nucleotide sequence ID" value="NZ_CP133659.1"/>
</dbReference>
<dbReference type="PANTHER" id="PTHR32071:SF113">
    <property type="entry name" value="ALGINATE BIOSYNTHESIS TRANSCRIPTIONAL REGULATORY PROTEIN ALGB"/>
    <property type="match status" value="1"/>
</dbReference>
<keyword evidence="1" id="KW-0547">Nucleotide-binding</keyword>
<dbReference type="Proteomes" id="UP001180616">
    <property type="component" value="Chromosome"/>
</dbReference>
<dbReference type="Gene3D" id="3.40.50.300">
    <property type="entry name" value="P-loop containing nucleotide triphosphate hydrolases"/>
    <property type="match status" value="1"/>
</dbReference>
<dbReference type="InterPro" id="IPR011006">
    <property type="entry name" value="CheY-like_superfamily"/>
</dbReference>
<dbReference type="PROSITE" id="PS00688">
    <property type="entry name" value="SIGMA54_INTERACT_3"/>
    <property type="match status" value="1"/>
</dbReference>
<evidence type="ECO:0000259" key="9">
    <source>
        <dbReference type="PROSITE" id="PS50110"/>
    </source>
</evidence>
<dbReference type="PROSITE" id="PS00676">
    <property type="entry name" value="SIGMA54_INTERACT_2"/>
    <property type="match status" value="1"/>
</dbReference>
<dbReference type="EMBL" id="CP133659">
    <property type="protein sequence ID" value="WMW64982.1"/>
    <property type="molecule type" value="Genomic_DNA"/>
</dbReference>
<feature type="domain" description="Sigma-54 factor interaction" evidence="8">
    <location>
        <begin position="134"/>
        <end position="363"/>
    </location>
</feature>
<feature type="region of interest" description="Disordered" evidence="7">
    <location>
        <begin position="414"/>
        <end position="493"/>
    </location>
</feature>
<evidence type="ECO:0000313" key="11">
    <source>
        <dbReference type="Proteomes" id="UP001180616"/>
    </source>
</evidence>
<feature type="region of interest" description="Disordered" evidence="7">
    <location>
        <begin position="505"/>
        <end position="585"/>
    </location>
</feature>
<dbReference type="InterPro" id="IPR027417">
    <property type="entry name" value="P-loop_NTPase"/>
</dbReference>
<feature type="compositionally biased region" description="Low complexity" evidence="7">
    <location>
        <begin position="439"/>
        <end position="468"/>
    </location>
</feature>
<dbReference type="InterPro" id="IPR058031">
    <property type="entry name" value="AAA_lid_NorR"/>
</dbReference>
<dbReference type="CDD" id="cd00156">
    <property type="entry name" value="REC"/>
    <property type="match status" value="1"/>
</dbReference>
<accession>A0ABY9R046</accession>
<dbReference type="Gene3D" id="3.40.50.2300">
    <property type="match status" value="1"/>
</dbReference>
<evidence type="ECO:0000256" key="2">
    <source>
        <dbReference type="ARBA" id="ARBA00022840"/>
    </source>
</evidence>
<feature type="domain" description="Response regulatory" evidence="9">
    <location>
        <begin position="3"/>
        <end position="115"/>
    </location>
</feature>
<dbReference type="SMART" id="SM00382">
    <property type="entry name" value="AAA"/>
    <property type="match status" value="1"/>
</dbReference>
<evidence type="ECO:0000256" key="6">
    <source>
        <dbReference type="PROSITE-ProRule" id="PRU00169"/>
    </source>
</evidence>
<sequence length="644" mass="67470">MAHVLIIDADAAFAQLVAGIAEGLGHRASRAAGLVEGRLLADDADVIFLAATLPDGNGVGAMPGLRALPGQPEIIVTAEGGDPDGAERAIRHGAWEWLRKPLPADRVVLPLLRALDYRARLPAQRPSSRLKHSIVGVSTAIRRCLDVVAEAAGSDATALVTGETGVGKELFARAIHDNSPRAAAPFVAVDCASLPRSLAGSILFGHRKGAFTGADSNRDGLVLQADGGTLFLDEVGELPLSMQKMFLRVLQEHRFRPVGGRTEITSDFRLIAATNRDLEDMAERNTFRSDLLYRMRTVVVSIPPLRERCEDVTALAGHYLPRIWARFALPEKDISPDFHETLLAYHWPGNVRELIHTLERAVLASQDAPKLFARHLPDYLRICLARAAARNGAATPAGYGGLGGPSCLYGAGERAAPAPQGGNATEVTDGADGTRGHRPANGPAAAARTANGQAGGAPPAMQAGGTAPSVSQIVAPGQAHPGQARPAPPVSPGWGPRAPYAIYTSPHYAPSPERAAPLQPPVPPGSTQQGNASGGNGDDAIPFGQTGLAGLPPHATGDGDGLQASPVTGMCTASGASSAEAPRTAAPFADGLPRFFDFRDAQFTTYLHELMRRAGGDIRAACTLSGLSRSHLYDLLRKHGVPPR</sequence>
<evidence type="ECO:0000256" key="1">
    <source>
        <dbReference type="ARBA" id="ARBA00022741"/>
    </source>
</evidence>
<evidence type="ECO:0000259" key="8">
    <source>
        <dbReference type="PROSITE" id="PS50045"/>
    </source>
</evidence>
<protein>
    <submittedName>
        <fullName evidence="10">Sigma 54-interacting transcriptional regulator</fullName>
    </submittedName>
</protein>
<keyword evidence="2" id="KW-0067">ATP-binding</keyword>
<dbReference type="CDD" id="cd00009">
    <property type="entry name" value="AAA"/>
    <property type="match status" value="1"/>
</dbReference>
<dbReference type="InterPro" id="IPR001789">
    <property type="entry name" value="Sig_transdc_resp-reg_receiver"/>
</dbReference>
<dbReference type="InterPro" id="IPR025944">
    <property type="entry name" value="Sigma_54_int_dom_CS"/>
</dbReference>
<reference evidence="10" key="1">
    <citation type="submission" date="2023-09" db="EMBL/GenBank/DDBJ databases">
        <authorList>
            <consortium name="CW5 consortium"/>
            <person name="Lu C.-W."/>
        </authorList>
    </citation>
    <scope>NUCLEOTIDE SEQUENCE</scope>
    <source>
        <strain evidence="10">KPS</strain>
    </source>
</reference>
<keyword evidence="11" id="KW-1185">Reference proteome</keyword>
<evidence type="ECO:0000256" key="4">
    <source>
        <dbReference type="ARBA" id="ARBA00023125"/>
    </source>
</evidence>
<dbReference type="SMART" id="SM00448">
    <property type="entry name" value="REC"/>
    <property type="match status" value="1"/>
</dbReference>
<evidence type="ECO:0000256" key="3">
    <source>
        <dbReference type="ARBA" id="ARBA00023015"/>
    </source>
</evidence>
<gene>
    <name evidence="10" type="ORF">KPS_003066</name>
</gene>
<dbReference type="PROSITE" id="PS50110">
    <property type="entry name" value="RESPONSE_REGULATORY"/>
    <property type="match status" value="1"/>
</dbReference>
<dbReference type="SUPFAM" id="SSF52172">
    <property type="entry name" value="CheY-like"/>
    <property type="match status" value="1"/>
</dbReference>
<dbReference type="InterPro" id="IPR003593">
    <property type="entry name" value="AAA+_ATPase"/>
</dbReference>
<dbReference type="Gene3D" id="1.10.8.60">
    <property type="match status" value="1"/>
</dbReference>
<keyword evidence="3" id="KW-0805">Transcription regulation</keyword>
<dbReference type="InterPro" id="IPR002078">
    <property type="entry name" value="Sigma_54_int"/>
</dbReference>
<dbReference type="PANTHER" id="PTHR32071">
    <property type="entry name" value="TRANSCRIPTIONAL REGULATORY PROTEIN"/>
    <property type="match status" value="1"/>
</dbReference>
<name>A0ABY9R046_9BACT</name>
<organism evidence="10 11">
    <name type="scientific">Nitratidesulfovibrio liaohensis</name>
    <dbReference type="NCBI Taxonomy" id="2604158"/>
    <lineage>
        <taxon>Bacteria</taxon>
        <taxon>Pseudomonadati</taxon>
        <taxon>Thermodesulfobacteriota</taxon>
        <taxon>Desulfovibrionia</taxon>
        <taxon>Desulfovibrionales</taxon>
        <taxon>Desulfovibrionaceae</taxon>
        <taxon>Nitratidesulfovibrio</taxon>
    </lineage>
</organism>
<keyword evidence="4" id="KW-0238">DNA-binding</keyword>